<evidence type="ECO:0000313" key="5">
    <source>
        <dbReference type="EMBL" id="KXU17701.1"/>
    </source>
</evidence>
<evidence type="ECO:0000313" key="6">
    <source>
        <dbReference type="Proteomes" id="UP000070339"/>
    </source>
</evidence>
<comment type="similarity">
    <text evidence="3">Belongs to the UDP-glucose/GDP-mannose dehydrogenase family.</text>
</comment>
<sequence length="415" mass="44849">MADFDLCVMGLGYVGLPTAAIFAHEGLSVLGVDVSEQRLDIIRSGHSDDAEPGLNEFVQESLTAGRLQLAVAPSTADVFIIAVPTPVTPEQGYDNTHVLSAAKAIAPYLVPGGLVVLESTIPPGATEGLADAVKQQRSRLGLDPEIGLKYAHCPERVLPGNVLHELYHNDRVVGGIDDASTVAAEELYSRFCKGDILKTTVRTAELTKVVENSYRDVNIAFANEISMVAAKMGVDETELVRLANQHPRVNILTPGIGVGGHCISVDPWFVISAFPDDTALLRTAREVNESKTQWAVARLSRAIVERRASKVALMGLAYKPNIGDLRNSPALKASEALAMTFPDVEFQVLEPHITGLEGAAHRLGNMPNVHFSSGLDGIGYVDCAIRLVRHQVFDDLSLEKWKVELLEYDGTLSRE</sequence>
<name>A0ABR5V923_9CORY</name>
<dbReference type="InterPro" id="IPR001732">
    <property type="entry name" value="UDP-Glc/GDP-Man_DH_N"/>
</dbReference>
<keyword evidence="6" id="KW-1185">Reference proteome</keyword>
<dbReference type="SMART" id="SM00984">
    <property type="entry name" value="UDPG_MGDP_dh_C"/>
    <property type="match status" value="1"/>
</dbReference>
<evidence type="ECO:0000259" key="4">
    <source>
        <dbReference type="SMART" id="SM00984"/>
    </source>
</evidence>
<dbReference type="PANTHER" id="PTHR43491">
    <property type="entry name" value="UDP-N-ACETYL-D-MANNOSAMINE DEHYDROGENASE"/>
    <property type="match status" value="1"/>
</dbReference>
<dbReference type="InterPro" id="IPR014026">
    <property type="entry name" value="UDP-Glc/GDP-Man_DH_dimer"/>
</dbReference>
<reference evidence="5 6" key="1">
    <citation type="journal article" date="2016" name="Int. J. Syst. Evol. Microbiol.">
        <title>Resolving the Complexity of Human Skin Metagenomes Using Single-Molecule Sequencing.</title>
        <authorList>
            <consortium name="NISC Comparative Sequencing Program"/>
            <person name="Tsai Y.C."/>
            <person name="Conlan S."/>
            <person name="Deming C."/>
            <person name="Segre J.A."/>
            <person name="Kong H.H."/>
            <person name="Korlach J."/>
            <person name="Oh J."/>
        </authorList>
    </citation>
    <scope>NUCLEOTIDE SEQUENCE [LARGE SCALE GENOMIC DNA]</scope>
    <source>
        <strain evidence="5 6">1B08</strain>
    </source>
</reference>
<organism evidence="5 6">
    <name type="scientific">Corynebacterium simulans</name>
    <dbReference type="NCBI Taxonomy" id="146827"/>
    <lineage>
        <taxon>Bacteria</taxon>
        <taxon>Bacillati</taxon>
        <taxon>Actinomycetota</taxon>
        <taxon>Actinomycetes</taxon>
        <taxon>Mycobacteriales</taxon>
        <taxon>Corynebacteriaceae</taxon>
        <taxon>Corynebacterium</taxon>
    </lineage>
</organism>
<dbReference type="EMBL" id="LTEB01000030">
    <property type="protein sequence ID" value="KXU17701.1"/>
    <property type="molecule type" value="Genomic_DNA"/>
</dbReference>
<dbReference type="PIRSF" id="PIRSF500136">
    <property type="entry name" value="UDP_ManNAc_DH"/>
    <property type="match status" value="1"/>
</dbReference>
<proteinExistence type="inferred from homology"/>
<evidence type="ECO:0000256" key="1">
    <source>
        <dbReference type="ARBA" id="ARBA00023002"/>
    </source>
</evidence>
<dbReference type="InterPro" id="IPR036220">
    <property type="entry name" value="UDP-Glc/GDP-Man_DH_C_sf"/>
</dbReference>
<dbReference type="Gene3D" id="3.40.50.720">
    <property type="entry name" value="NAD(P)-binding Rossmann-like Domain"/>
    <property type="match status" value="2"/>
</dbReference>
<evidence type="ECO:0000256" key="3">
    <source>
        <dbReference type="PIRNR" id="PIRNR000124"/>
    </source>
</evidence>
<dbReference type="SUPFAM" id="SSF52413">
    <property type="entry name" value="UDP-glucose/GDP-mannose dehydrogenase C-terminal domain"/>
    <property type="match status" value="1"/>
</dbReference>
<comment type="caution">
    <text evidence="5">The sequence shown here is derived from an EMBL/GenBank/DDBJ whole genome shotgun (WGS) entry which is preliminary data.</text>
</comment>
<dbReference type="PIRSF" id="PIRSF000124">
    <property type="entry name" value="UDPglc_GDPman_dh"/>
    <property type="match status" value="1"/>
</dbReference>
<dbReference type="Proteomes" id="UP000070339">
    <property type="component" value="Unassembled WGS sequence"/>
</dbReference>
<protein>
    <submittedName>
        <fullName evidence="5">Nucleotide sugar dehydrogenase family protein</fullName>
    </submittedName>
</protein>
<dbReference type="InterPro" id="IPR017476">
    <property type="entry name" value="UDP-Glc/GDP-Man"/>
</dbReference>
<dbReference type="PANTHER" id="PTHR43491:SF1">
    <property type="entry name" value="UDP-N-ACETYL-D-MANNOSAMINE DEHYDROGENASE"/>
    <property type="match status" value="1"/>
</dbReference>
<dbReference type="SUPFAM" id="SSF48179">
    <property type="entry name" value="6-phosphogluconate dehydrogenase C-terminal domain-like"/>
    <property type="match status" value="1"/>
</dbReference>
<dbReference type="Pfam" id="PF00984">
    <property type="entry name" value="UDPG_MGDP_dh"/>
    <property type="match status" value="1"/>
</dbReference>
<dbReference type="Pfam" id="PF03720">
    <property type="entry name" value="UDPG_MGDP_dh_C"/>
    <property type="match status" value="1"/>
</dbReference>
<dbReference type="InterPro" id="IPR008927">
    <property type="entry name" value="6-PGluconate_DH-like_C_sf"/>
</dbReference>
<dbReference type="InterPro" id="IPR014027">
    <property type="entry name" value="UDP-Glc/GDP-Man_DH_C"/>
</dbReference>
<evidence type="ECO:0000256" key="2">
    <source>
        <dbReference type="ARBA" id="ARBA00023027"/>
    </source>
</evidence>
<keyword evidence="1" id="KW-0560">Oxidoreductase</keyword>
<accession>A0ABR5V923</accession>
<dbReference type="Pfam" id="PF03721">
    <property type="entry name" value="UDPG_MGDP_dh_N"/>
    <property type="match status" value="1"/>
</dbReference>
<dbReference type="NCBIfam" id="TIGR03026">
    <property type="entry name" value="NDP-sugDHase"/>
    <property type="match status" value="1"/>
</dbReference>
<dbReference type="RefSeq" id="WP_061923905.1">
    <property type="nucleotide sequence ID" value="NZ_LTEB01000030.1"/>
</dbReference>
<dbReference type="InterPro" id="IPR036291">
    <property type="entry name" value="NAD(P)-bd_dom_sf"/>
</dbReference>
<feature type="domain" description="UDP-glucose/GDP-mannose dehydrogenase C-terminal" evidence="4">
    <location>
        <begin position="312"/>
        <end position="410"/>
    </location>
</feature>
<dbReference type="InterPro" id="IPR028359">
    <property type="entry name" value="UDP_ManNAc/GlcNAc_DH"/>
</dbReference>
<dbReference type="SUPFAM" id="SSF51735">
    <property type="entry name" value="NAD(P)-binding Rossmann-fold domains"/>
    <property type="match status" value="1"/>
</dbReference>
<gene>
    <name evidence="5" type="ORF">WM41_1738</name>
</gene>
<keyword evidence="2" id="KW-0520">NAD</keyword>